<dbReference type="Pfam" id="PF13181">
    <property type="entry name" value="TPR_8"/>
    <property type="match status" value="1"/>
</dbReference>
<evidence type="ECO:0000313" key="1">
    <source>
        <dbReference type="EMBL" id="WPK13354.1"/>
    </source>
</evidence>
<organism evidence="1 2">
    <name type="scientific">Lysinibacillus louembei</name>
    <dbReference type="NCBI Taxonomy" id="1470088"/>
    <lineage>
        <taxon>Bacteria</taxon>
        <taxon>Bacillati</taxon>
        <taxon>Bacillota</taxon>
        <taxon>Bacilli</taxon>
        <taxon>Bacillales</taxon>
        <taxon>Bacillaceae</taxon>
        <taxon>Lysinibacillus</taxon>
    </lineage>
</organism>
<reference evidence="1 2" key="1">
    <citation type="submission" date="2023-09" db="EMBL/GenBank/DDBJ databases">
        <authorList>
            <person name="Page C.A."/>
            <person name="Perez-Diaz I.M."/>
        </authorList>
    </citation>
    <scope>NUCLEOTIDE SEQUENCE [LARGE SCALE GENOMIC DNA]</scope>
    <source>
        <strain evidence="1 2">Ll15</strain>
    </source>
</reference>
<keyword evidence="2" id="KW-1185">Reference proteome</keyword>
<dbReference type="EMBL" id="CP137624">
    <property type="protein sequence ID" value="WPK13354.1"/>
    <property type="molecule type" value="Genomic_DNA"/>
</dbReference>
<evidence type="ECO:0000313" key="2">
    <source>
        <dbReference type="Proteomes" id="UP001322664"/>
    </source>
</evidence>
<gene>
    <name evidence="1" type="ORF">R6U77_06680</name>
</gene>
<dbReference type="Proteomes" id="UP001322664">
    <property type="component" value="Chromosome"/>
</dbReference>
<dbReference type="InterPro" id="IPR019734">
    <property type="entry name" value="TPR_rpt"/>
</dbReference>
<evidence type="ECO:0008006" key="3">
    <source>
        <dbReference type="Google" id="ProtNLM"/>
    </source>
</evidence>
<protein>
    <recommendedName>
        <fullName evidence="3">Tetratricopeptide repeat protein</fullName>
    </recommendedName>
</protein>
<proteinExistence type="predicted"/>
<sequence length="297" mass="35091">MKKALQYFVDNEYDKAFARVKQLVANERTIENLHNLAWFYMHEEEKPICAKPLAEEVVVQQPNHVFPYALYGQILAHLGEYKLAEQMLEKALQMERLPVILHNLAYVYAENRKWQQAAQCLVEIAEPSSYEKLYELYYRLQAGEDILPYIRQWSDEDDHFIGWSELAELLIEMGEFTMAVDYFEREWGEVIFSSYAIERYSYSLWKLGKVERMDAILATALQHIREMIVEVENESVEPNWTAEDKAERLQELQAEFQQIQCLPRGLQQGYIPPLEMNFYVHGGCLLFGCPQHQHPYY</sequence>
<dbReference type="InterPro" id="IPR011990">
    <property type="entry name" value="TPR-like_helical_dom_sf"/>
</dbReference>
<dbReference type="Gene3D" id="1.25.40.10">
    <property type="entry name" value="Tetratricopeptide repeat domain"/>
    <property type="match status" value="1"/>
</dbReference>
<accession>A0ABZ0S245</accession>
<dbReference type="RefSeq" id="WP_319837884.1">
    <property type="nucleotide sequence ID" value="NZ_CP137624.1"/>
</dbReference>
<dbReference type="SUPFAM" id="SSF48452">
    <property type="entry name" value="TPR-like"/>
    <property type="match status" value="1"/>
</dbReference>
<name>A0ABZ0S245_9BACI</name>